<dbReference type="Gene3D" id="3.40.50.1820">
    <property type="entry name" value="alpha/beta hydrolase"/>
    <property type="match status" value="1"/>
</dbReference>
<proteinExistence type="inferred from homology"/>
<dbReference type="AlphaFoldDB" id="A0AAQ6A8B2"/>
<dbReference type="InterPro" id="IPR019819">
    <property type="entry name" value="Carboxylesterase_B_CS"/>
</dbReference>
<sequence>MLLYLGQSVKSGRLSKRYCFYSVHFICEVHNSTSIMLCAKQTFCFLILVLFSCVAAELQAPEVHTKLGSLRGEYVSVKGKETGVHAYLGVPFAKPPIGPSLRLAPPQPVEGWKGVRDATKQPPMCIQSNQITVDMLEVFGVALPYIPDISEDCLYLNIYTPANRAKDAKLPVMVWIHGGGLSTGSASMYDGSALAAYQDVVVVLIQYRLGLLGFLSTGDEHISGNFGMLDQVEALRWVQQHIHNFGGDPDSVTIFGESAGGMSVSLLLLSPLSDDLFHRAIAESGTAAMDFLVSSNPLAAMQMAANASGCSIESTEKFADCMRNLDINAIVAIGENKIFTFHANVDGHFLTKPVDELLRKHELLTVPFITGVNDDEGGFILANFFAPPNWTEGIDREQVLNVMSIFCPDPRDAIKRDLMVDEYIGTGEDRVKNRDGLTELIGDILFNIPVIKVANGHRDAGAAVYLYEYQHPPLFLQKKRPSFVGSDHADEMFIVLGFCFTTTHVKLIESCTEEEEELSRTMMSYWGNFARTGSPNGDGLVHWPKYGAEEEYLAIGLKEQVVGRALKKDRFVFMTQTLPEKIQQHTENTEHSEL</sequence>
<dbReference type="InterPro" id="IPR002018">
    <property type="entry name" value="CarbesteraseB"/>
</dbReference>
<protein>
    <recommendedName>
        <fullName evidence="3">Carboxylic ester hydrolase</fullName>
        <ecNumber evidence="3">3.1.1.-</ecNumber>
    </recommendedName>
</protein>
<reference evidence="5" key="3">
    <citation type="submission" date="2025-09" db="UniProtKB">
        <authorList>
            <consortium name="Ensembl"/>
        </authorList>
    </citation>
    <scope>IDENTIFICATION</scope>
</reference>
<dbReference type="InterPro" id="IPR029058">
    <property type="entry name" value="AB_hydrolase_fold"/>
</dbReference>
<dbReference type="PROSITE" id="PS00941">
    <property type="entry name" value="CARBOXYLESTERASE_B_2"/>
    <property type="match status" value="1"/>
</dbReference>
<evidence type="ECO:0000256" key="3">
    <source>
        <dbReference type="RuleBase" id="RU361235"/>
    </source>
</evidence>
<reference evidence="5 6" key="1">
    <citation type="submission" date="2022-01" db="EMBL/GenBank/DDBJ databases">
        <title>A chromosome-scale genome assembly of the false clownfish, Amphiprion ocellaris.</title>
        <authorList>
            <person name="Ryu T."/>
        </authorList>
    </citation>
    <scope>NUCLEOTIDE SEQUENCE [LARGE SCALE GENOMIC DNA]</scope>
</reference>
<dbReference type="FunFam" id="3.40.50.1820:FF:000128">
    <property type="entry name" value="Carboxylic ester hydrolase"/>
    <property type="match status" value="1"/>
</dbReference>
<keyword evidence="6" id="KW-1185">Reference proteome</keyword>
<reference evidence="5" key="2">
    <citation type="submission" date="2025-08" db="UniProtKB">
        <authorList>
            <consortium name="Ensembl"/>
        </authorList>
    </citation>
    <scope>IDENTIFICATION</scope>
</reference>
<keyword evidence="2 3" id="KW-0378">Hydrolase</keyword>
<dbReference type="GeneTree" id="ENSGT00940000155200"/>
<feature type="domain" description="Carboxylesterase type B" evidence="4">
    <location>
        <begin position="60"/>
        <end position="573"/>
    </location>
</feature>
<dbReference type="InterPro" id="IPR050309">
    <property type="entry name" value="Type-B_Carboxylest/Lipase"/>
</dbReference>
<dbReference type="Proteomes" id="UP001501940">
    <property type="component" value="Chromosome 3"/>
</dbReference>
<dbReference type="CDD" id="cd00312">
    <property type="entry name" value="Esterase_lipase"/>
    <property type="match status" value="1"/>
</dbReference>
<dbReference type="SUPFAM" id="SSF53474">
    <property type="entry name" value="alpha/beta-Hydrolases"/>
    <property type="match status" value="1"/>
</dbReference>
<evidence type="ECO:0000256" key="2">
    <source>
        <dbReference type="ARBA" id="ARBA00022801"/>
    </source>
</evidence>
<dbReference type="PROSITE" id="PS00122">
    <property type="entry name" value="CARBOXYLESTERASE_B_1"/>
    <property type="match status" value="1"/>
</dbReference>
<dbReference type="PANTHER" id="PTHR11559">
    <property type="entry name" value="CARBOXYLESTERASE"/>
    <property type="match status" value="1"/>
</dbReference>
<name>A0AAQ6A8B2_AMPOC</name>
<evidence type="ECO:0000313" key="6">
    <source>
        <dbReference type="Proteomes" id="UP001501940"/>
    </source>
</evidence>
<dbReference type="InterPro" id="IPR019826">
    <property type="entry name" value="Carboxylesterase_B_AS"/>
</dbReference>
<comment type="similarity">
    <text evidence="1 3">Belongs to the type-B carboxylesterase/lipase family.</text>
</comment>
<dbReference type="GO" id="GO:0016787">
    <property type="term" value="F:hydrolase activity"/>
    <property type="evidence" value="ECO:0007669"/>
    <property type="project" value="UniProtKB-KW"/>
</dbReference>
<evidence type="ECO:0000259" key="4">
    <source>
        <dbReference type="Pfam" id="PF00135"/>
    </source>
</evidence>
<accession>A0AAQ6A8B2</accession>
<dbReference type="Pfam" id="PF00135">
    <property type="entry name" value="COesterase"/>
    <property type="match status" value="1"/>
</dbReference>
<evidence type="ECO:0000313" key="5">
    <source>
        <dbReference type="Ensembl" id="ENSAOCP00000072956.1"/>
    </source>
</evidence>
<dbReference type="Ensembl" id="ENSAOCT00000085923.1">
    <property type="protein sequence ID" value="ENSAOCP00000072956.1"/>
    <property type="gene ID" value="ENSAOCG00000024778.1"/>
</dbReference>
<dbReference type="EC" id="3.1.1.-" evidence="3"/>
<organism evidence="5 6">
    <name type="scientific">Amphiprion ocellaris</name>
    <name type="common">Clown anemonefish</name>
    <dbReference type="NCBI Taxonomy" id="80972"/>
    <lineage>
        <taxon>Eukaryota</taxon>
        <taxon>Metazoa</taxon>
        <taxon>Chordata</taxon>
        <taxon>Craniata</taxon>
        <taxon>Vertebrata</taxon>
        <taxon>Euteleostomi</taxon>
        <taxon>Actinopterygii</taxon>
        <taxon>Neopterygii</taxon>
        <taxon>Teleostei</taxon>
        <taxon>Neoteleostei</taxon>
        <taxon>Acanthomorphata</taxon>
        <taxon>Ovalentaria</taxon>
        <taxon>Pomacentridae</taxon>
        <taxon>Amphiprion</taxon>
    </lineage>
</organism>
<evidence type="ECO:0000256" key="1">
    <source>
        <dbReference type="ARBA" id="ARBA00005964"/>
    </source>
</evidence>